<dbReference type="AlphaFoldDB" id="A0A9N8VZL1"/>
<dbReference type="PANTHER" id="PTHR28079">
    <property type="entry name" value="RNA POLYMERASE I-SPECIFIC TRANSCRIPTION INITIATION FACTOR RRN5"/>
    <property type="match status" value="1"/>
</dbReference>
<comment type="caution">
    <text evidence="1">The sequence shown here is derived from an EMBL/GenBank/DDBJ whole genome shotgun (WGS) entry which is preliminary data.</text>
</comment>
<dbReference type="InterPro" id="IPR039601">
    <property type="entry name" value="Rrn5"/>
</dbReference>
<dbReference type="GO" id="GO:0006361">
    <property type="term" value="P:transcription initiation at RNA polymerase I promoter"/>
    <property type="evidence" value="ECO:0007669"/>
    <property type="project" value="TreeGrafter"/>
</dbReference>
<dbReference type="EMBL" id="CAJVPL010000244">
    <property type="protein sequence ID" value="CAG8471892.1"/>
    <property type="molecule type" value="Genomic_DNA"/>
</dbReference>
<accession>A0A9N8VZL1</accession>
<dbReference type="PANTHER" id="PTHR28079:SF1">
    <property type="entry name" value="RNA POLYMERASE I-SPECIFIC TRANSCRIPTION INITIATION FACTOR RRN5"/>
    <property type="match status" value="1"/>
</dbReference>
<evidence type="ECO:0000313" key="1">
    <source>
        <dbReference type="EMBL" id="CAG8471892.1"/>
    </source>
</evidence>
<organism evidence="1 2">
    <name type="scientific">Ambispora gerdemannii</name>
    <dbReference type="NCBI Taxonomy" id="144530"/>
    <lineage>
        <taxon>Eukaryota</taxon>
        <taxon>Fungi</taxon>
        <taxon>Fungi incertae sedis</taxon>
        <taxon>Mucoromycota</taxon>
        <taxon>Glomeromycotina</taxon>
        <taxon>Glomeromycetes</taxon>
        <taxon>Archaeosporales</taxon>
        <taxon>Ambisporaceae</taxon>
        <taxon>Ambispora</taxon>
    </lineage>
</organism>
<gene>
    <name evidence="1" type="ORF">AGERDE_LOCUS2781</name>
</gene>
<dbReference type="Proteomes" id="UP000789831">
    <property type="component" value="Unassembled WGS sequence"/>
</dbReference>
<sequence length="472" mass="54794">MSLRPKKSLAPRQFKGTSNDVTILTWNQVKRYVPRSELILRVTEQVNEQDIDRLSYALLVAETEHSFRNEQESPLMFGYGQYTRQGLLHSLKWDQETTENFFIALLRCGKHNPEEIARRIGTSVISVMMYLDLLEHEMKYRTMTGELKPLHLCEIPSAREMSDQWVQMEDKHSSFLCEREQREMLMTADIENHRPIPDQVLAKLDLFNLKNALRLAYQFYTKDTNTAILRTTFVSLYDLLHDWLNVVINNIVTMMQAYPNSSQPDNMVTVELVRAALEWHGYMDENEDSEVKLEENVESTITLMSSSTGAEITLELSGDQLSMQNSHTEVQENYNHVDVHLSSEDTQYTNELTPTEIKEESVMKQCIKEDDEFDAKEKEVDAMYEKALAAALLGKHDVKVWCNFDRKLLNLEIAAHYQTQKFDPRRGNLIKAISSSAIEQTDYGNVDIMNNKRTGRPPTKILNKFRRHKRSP</sequence>
<protein>
    <submittedName>
        <fullName evidence="1">8513_t:CDS:1</fullName>
    </submittedName>
</protein>
<dbReference type="GO" id="GO:0000500">
    <property type="term" value="C:RNA polymerase I upstream activating factor complex"/>
    <property type="evidence" value="ECO:0007669"/>
    <property type="project" value="InterPro"/>
</dbReference>
<name>A0A9N8VZL1_9GLOM</name>
<dbReference type="OrthoDB" id="2240312at2759"/>
<dbReference type="GO" id="GO:0042790">
    <property type="term" value="P:nucleolar large rRNA transcription by RNA polymerase I"/>
    <property type="evidence" value="ECO:0007669"/>
    <property type="project" value="InterPro"/>
</dbReference>
<dbReference type="GO" id="GO:0000182">
    <property type="term" value="F:rDNA binding"/>
    <property type="evidence" value="ECO:0007669"/>
    <property type="project" value="TreeGrafter"/>
</dbReference>
<dbReference type="GO" id="GO:0001181">
    <property type="term" value="F:RNA polymerase I general transcription initiation factor activity"/>
    <property type="evidence" value="ECO:0007669"/>
    <property type="project" value="TreeGrafter"/>
</dbReference>
<reference evidence="1" key="1">
    <citation type="submission" date="2021-06" db="EMBL/GenBank/DDBJ databases">
        <authorList>
            <person name="Kallberg Y."/>
            <person name="Tangrot J."/>
            <person name="Rosling A."/>
        </authorList>
    </citation>
    <scope>NUCLEOTIDE SEQUENCE</scope>
    <source>
        <strain evidence="1">MT106</strain>
    </source>
</reference>
<keyword evidence="2" id="KW-1185">Reference proteome</keyword>
<evidence type="ECO:0000313" key="2">
    <source>
        <dbReference type="Proteomes" id="UP000789831"/>
    </source>
</evidence>
<proteinExistence type="predicted"/>